<name>A0A8J6HN92_TENMO</name>
<sequence>MRDKTASTSTCSLGESQRTELCRSRLARFAQIANHAARLALRFWTIQRVQIQSSSRPQSRPIYLQVALPSEAPSARPSTYANNKNAAHHDRISLESDPHPLLGHATIDTLVDERDSTDVHPE</sequence>
<dbReference type="EMBL" id="JABDTM020005869">
    <property type="protein sequence ID" value="KAH0821845.1"/>
    <property type="molecule type" value="Genomic_DNA"/>
</dbReference>
<dbReference type="AlphaFoldDB" id="A0A8J6HN92"/>
<feature type="compositionally biased region" description="Basic and acidic residues" evidence="1">
    <location>
        <begin position="87"/>
        <end position="98"/>
    </location>
</feature>
<organism evidence="2 3">
    <name type="scientific">Tenebrio molitor</name>
    <name type="common">Yellow mealworm beetle</name>
    <dbReference type="NCBI Taxonomy" id="7067"/>
    <lineage>
        <taxon>Eukaryota</taxon>
        <taxon>Metazoa</taxon>
        <taxon>Ecdysozoa</taxon>
        <taxon>Arthropoda</taxon>
        <taxon>Hexapoda</taxon>
        <taxon>Insecta</taxon>
        <taxon>Pterygota</taxon>
        <taxon>Neoptera</taxon>
        <taxon>Endopterygota</taxon>
        <taxon>Coleoptera</taxon>
        <taxon>Polyphaga</taxon>
        <taxon>Cucujiformia</taxon>
        <taxon>Tenebrionidae</taxon>
        <taxon>Tenebrio</taxon>
    </lineage>
</organism>
<evidence type="ECO:0000256" key="1">
    <source>
        <dbReference type="SAM" id="MobiDB-lite"/>
    </source>
</evidence>
<feature type="region of interest" description="Disordered" evidence="1">
    <location>
        <begin position="71"/>
        <end position="99"/>
    </location>
</feature>
<evidence type="ECO:0000313" key="3">
    <source>
        <dbReference type="Proteomes" id="UP000719412"/>
    </source>
</evidence>
<gene>
    <name evidence="2" type="ORF">GEV33_000946</name>
</gene>
<accession>A0A8J6HN92</accession>
<proteinExistence type="predicted"/>
<keyword evidence="3" id="KW-1185">Reference proteome</keyword>
<reference evidence="2" key="2">
    <citation type="submission" date="2021-08" db="EMBL/GenBank/DDBJ databases">
        <authorList>
            <person name="Eriksson T."/>
        </authorList>
    </citation>
    <scope>NUCLEOTIDE SEQUENCE</scope>
    <source>
        <strain evidence="2">Stoneville</strain>
        <tissue evidence="2">Whole head</tissue>
    </source>
</reference>
<evidence type="ECO:0000313" key="2">
    <source>
        <dbReference type="EMBL" id="KAH0821845.1"/>
    </source>
</evidence>
<feature type="compositionally biased region" description="Polar residues" evidence="1">
    <location>
        <begin position="76"/>
        <end position="85"/>
    </location>
</feature>
<comment type="caution">
    <text evidence="2">The sequence shown here is derived from an EMBL/GenBank/DDBJ whole genome shotgun (WGS) entry which is preliminary data.</text>
</comment>
<reference evidence="2" key="1">
    <citation type="journal article" date="2020" name="J Insects Food Feed">
        <title>The yellow mealworm (Tenebrio molitor) genome: a resource for the emerging insects as food and feed industry.</title>
        <authorList>
            <person name="Eriksson T."/>
            <person name="Andere A."/>
            <person name="Kelstrup H."/>
            <person name="Emery V."/>
            <person name="Picard C."/>
        </authorList>
    </citation>
    <scope>NUCLEOTIDE SEQUENCE</scope>
    <source>
        <strain evidence="2">Stoneville</strain>
        <tissue evidence="2">Whole head</tissue>
    </source>
</reference>
<dbReference type="Proteomes" id="UP000719412">
    <property type="component" value="Unassembled WGS sequence"/>
</dbReference>
<protein>
    <submittedName>
        <fullName evidence="2">Uncharacterized protein</fullName>
    </submittedName>
</protein>